<comment type="caution">
    <text evidence="1">The sequence shown here is derived from an EMBL/GenBank/DDBJ whole genome shotgun (WGS) entry which is preliminary data.</text>
</comment>
<name>A0AA41YYZ9_9HYPH</name>
<dbReference type="RefSeq" id="WP_282586185.1">
    <property type="nucleotide sequence ID" value="NZ_JAMOIM010000011.1"/>
</dbReference>
<evidence type="ECO:0000313" key="2">
    <source>
        <dbReference type="Proteomes" id="UP001165667"/>
    </source>
</evidence>
<gene>
    <name evidence="1" type="ORF">M8523_17510</name>
</gene>
<evidence type="ECO:0000313" key="1">
    <source>
        <dbReference type="EMBL" id="MCW6509817.1"/>
    </source>
</evidence>
<accession>A0AA41YYZ9</accession>
<dbReference type="EMBL" id="JAMOIM010000011">
    <property type="protein sequence ID" value="MCW6509817.1"/>
    <property type="molecule type" value="Genomic_DNA"/>
</dbReference>
<dbReference type="Proteomes" id="UP001165667">
    <property type="component" value="Unassembled WGS sequence"/>
</dbReference>
<proteinExistence type="predicted"/>
<sequence>MQHFLLSRKGRDVPIKHLYVEYKHWLETTKPFASVEAELQALSRQPHPQF</sequence>
<protein>
    <submittedName>
        <fullName evidence="1">Uncharacterized protein</fullName>
    </submittedName>
</protein>
<keyword evidence="2" id="KW-1185">Reference proteome</keyword>
<organism evidence="1 2">
    <name type="scientific">Lichenifustis flavocetrariae</name>
    <dbReference type="NCBI Taxonomy" id="2949735"/>
    <lineage>
        <taxon>Bacteria</taxon>
        <taxon>Pseudomonadati</taxon>
        <taxon>Pseudomonadota</taxon>
        <taxon>Alphaproteobacteria</taxon>
        <taxon>Hyphomicrobiales</taxon>
        <taxon>Lichenihabitantaceae</taxon>
        <taxon>Lichenifustis</taxon>
    </lineage>
</organism>
<dbReference type="AlphaFoldDB" id="A0AA41YYZ9"/>
<reference evidence="1" key="1">
    <citation type="submission" date="2022-05" db="EMBL/GenBank/DDBJ databases">
        <authorList>
            <person name="Pankratov T."/>
        </authorList>
    </citation>
    <scope>NUCLEOTIDE SEQUENCE</scope>
    <source>
        <strain evidence="1">BP6-180914</strain>
    </source>
</reference>